<accession>A0ABZ3C5V1</accession>
<evidence type="ECO:0000313" key="2">
    <source>
        <dbReference type="EMBL" id="WZW97935.1"/>
    </source>
</evidence>
<dbReference type="EMBL" id="CP115965">
    <property type="protein sequence ID" value="WZW97935.1"/>
    <property type="molecule type" value="Genomic_DNA"/>
</dbReference>
<dbReference type="InterPro" id="IPR052519">
    <property type="entry name" value="Euk-type_GlcNAc_Kinase"/>
</dbReference>
<evidence type="ECO:0000259" key="1">
    <source>
        <dbReference type="Pfam" id="PF01869"/>
    </source>
</evidence>
<evidence type="ECO:0000313" key="3">
    <source>
        <dbReference type="Proteomes" id="UP001434337"/>
    </source>
</evidence>
<feature type="domain" description="ATPase BadF/BadG/BcrA/BcrD type" evidence="1">
    <location>
        <begin position="97"/>
        <end position="283"/>
    </location>
</feature>
<proteinExistence type="predicted"/>
<organism evidence="2 3">
    <name type="scientific">Propioniciclava soli</name>
    <dbReference type="NCBI Taxonomy" id="2775081"/>
    <lineage>
        <taxon>Bacteria</taxon>
        <taxon>Bacillati</taxon>
        <taxon>Actinomycetota</taxon>
        <taxon>Actinomycetes</taxon>
        <taxon>Propionibacteriales</taxon>
        <taxon>Propionibacteriaceae</taxon>
        <taxon>Propioniciclava</taxon>
    </lineage>
</organism>
<dbReference type="PANTHER" id="PTHR43190:SF3">
    <property type="entry name" value="N-ACETYL-D-GLUCOSAMINE KINASE"/>
    <property type="match status" value="1"/>
</dbReference>
<sequence>MVAHLVADAGQSSTRYRYVSDAGAAEAKGPGVVTDMPLLRQLGAGIEAVLDAHPDWHPHTVALGSSGNEDGDAGVLLRRLAGRGVAKVILCHDSVTSYLGALGSDTGCVIAAGTGTICFAVGPESVARVDGWGYLMGDAGSAYWIGRTGLEAALRGFDGRRQMTALTEAMAEEYPNLERAYLDLQTDVNRVQRVASFAAKVDALAASDRVAGNILDKAAAHLSEAVQAAIRRVELQGTPAPRVAAIGGVFDSHRVVNRFTDYLSLQWPNFALTEPQGQGIDGAQRLVDLPDDHPLHAKLSVAHA</sequence>
<reference evidence="2 3" key="1">
    <citation type="journal article" date="2023" name="Environ Microbiome">
        <title>A coral-associated actinobacterium mitigates coral bleaching under heat stress.</title>
        <authorList>
            <person name="Li J."/>
            <person name="Zou Y."/>
            <person name="Li Q."/>
            <person name="Zhang J."/>
            <person name="Bourne D.G."/>
            <person name="Lyu Y."/>
            <person name="Liu C."/>
            <person name="Zhang S."/>
        </authorList>
    </citation>
    <scope>NUCLEOTIDE SEQUENCE [LARGE SCALE GENOMIC DNA]</scope>
    <source>
        <strain evidence="2 3">SCSIO 13291</strain>
    </source>
</reference>
<dbReference type="InterPro" id="IPR002731">
    <property type="entry name" value="ATPase_BadF"/>
</dbReference>
<protein>
    <submittedName>
        <fullName evidence="2">BadF/BadG/BcrA/BcrD ATPase family protein</fullName>
    </submittedName>
</protein>
<dbReference type="RefSeq" id="WP_232548323.1">
    <property type="nucleotide sequence ID" value="NZ_CP115965.1"/>
</dbReference>
<dbReference type="SUPFAM" id="SSF53067">
    <property type="entry name" value="Actin-like ATPase domain"/>
    <property type="match status" value="1"/>
</dbReference>
<dbReference type="InterPro" id="IPR043129">
    <property type="entry name" value="ATPase_NBD"/>
</dbReference>
<dbReference type="PANTHER" id="PTHR43190">
    <property type="entry name" value="N-ACETYL-D-GLUCOSAMINE KINASE"/>
    <property type="match status" value="1"/>
</dbReference>
<gene>
    <name evidence="2" type="ORF">PCC79_13710</name>
</gene>
<dbReference type="Pfam" id="PF01869">
    <property type="entry name" value="BcrAD_BadFG"/>
    <property type="match status" value="1"/>
</dbReference>
<name>A0ABZ3C5V1_9ACTN</name>
<dbReference type="Gene3D" id="3.30.420.40">
    <property type="match status" value="2"/>
</dbReference>
<keyword evidence="3" id="KW-1185">Reference proteome</keyword>
<dbReference type="Proteomes" id="UP001434337">
    <property type="component" value="Chromosome"/>
</dbReference>